<dbReference type="SUPFAM" id="SSF57424">
    <property type="entry name" value="LDL receptor-like module"/>
    <property type="match status" value="10"/>
</dbReference>
<keyword evidence="11" id="KW-1003">Cell membrane</keyword>
<evidence type="ECO:0000256" key="28">
    <source>
        <dbReference type="PROSITE-ProRule" id="PRU00124"/>
    </source>
</evidence>
<evidence type="ECO:0000256" key="3">
    <source>
        <dbReference type="ARBA" id="ARBA00004162"/>
    </source>
</evidence>
<dbReference type="SUPFAM" id="SSF49265">
    <property type="entry name" value="Fibronectin type III"/>
    <property type="match status" value="4"/>
</dbReference>
<evidence type="ECO:0000256" key="12">
    <source>
        <dbReference type="ARBA" id="ARBA00022536"/>
    </source>
</evidence>
<comment type="similarity">
    <text evidence="8">Belongs to the VPS10-related sortilin family. SORL1 subfamily.</text>
</comment>
<feature type="disulfide bond" evidence="28">
    <location>
        <begin position="1133"/>
        <end position="1148"/>
    </location>
</feature>
<feature type="disulfide bond" evidence="28">
    <location>
        <begin position="1172"/>
        <end position="1187"/>
    </location>
</feature>
<feature type="domain" description="Fibronectin type-III" evidence="32">
    <location>
        <begin position="2026"/>
        <end position="2120"/>
    </location>
</feature>
<evidence type="ECO:0000256" key="25">
    <source>
        <dbReference type="ARBA" id="ARBA00023329"/>
    </source>
</evidence>
<reference evidence="34" key="1">
    <citation type="submission" date="2025-08" db="UniProtKB">
        <authorList>
            <consortium name="RefSeq"/>
        </authorList>
    </citation>
    <scope>IDENTIFICATION</scope>
</reference>
<keyword evidence="23 34" id="KW-0675">Receptor</keyword>
<evidence type="ECO:0000256" key="21">
    <source>
        <dbReference type="ARBA" id="ARBA00023136"/>
    </source>
</evidence>
<dbReference type="InterPro" id="IPR031777">
    <property type="entry name" value="Sortilin_C"/>
</dbReference>
<dbReference type="InterPro" id="IPR023415">
    <property type="entry name" value="LDLR_class-A_CS"/>
</dbReference>
<keyword evidence="12" id="KW-0245">EGF-like domain</keyword>
<dbReference type="SMART" id="SM00602">
    <property type="entry name" value="VPS10"/>
    <property type="match status" value="1"/>
</dbReference>
<evidence type="ECO:0000313" key="34">
    <source>
        <dbReference type="RefSeq" id="XP_029636779.1"/>
    </source>
</evidence>
<dbReference type="Gene3D" id="2.10.70.80">
    <property type="match status" value="1"/>
</dbReference>
<evidence type="ECO:0000256" key="9">
    <source>
        <dbReference type="ARBA" id="ARBA00013467"/>
    </source>
</evidence>
<dbReference type="InterPro" id="IPR006581">
    <property type="entry name" value="VPS10"/>
</dbReference>
<feature type="transmembrane region" description="Helical" evidence="30">
    <location>
        <begin position="2128"/>
        <end position="2154"/>
    </location>
</feature>
<dbReference type="InterPro" id="IPR011042">
    <property type="entry name" value="6-blade_b-propeller_TolB-like"/>
</dbReference>
<dbReference type="GO" id="GO:0032585">
    <property type="term" value="C:multivesicular body membrane"/>
    <property type="evidence" value="ECO:0007669"/>
    <property type="project" value="UniProtKB-SubCell"/>
</dbReference>
<dbReference type="InterPro" id="IPR000033">
    <property type="entry name" value="LDLR_classB_rpt"/>
</dbReference>
<dbReference type="FunFam" id="4.10.400.10:FF:000034">
    <property type="entry name" value="Low-density lipoprotein receptor-related protein 2"/>
    <property type="match status" value="4"/>
</dbReference>
<dbReference type="InterPro" id="IPR036116">
    <property type="entry name" value="FN3_sf"/>
</dbReference>
<dbReference type="GO" id="GO:0006892">
    <property type="term" value="P:post-Golgi vesicle-mediated transport"/>
    <property type="evidence" value="ECO:0007669"/>
    <property type="project" value="TreeGrafter"/>
</dbReference>
<keyword evidence="25" id="KW-0968">Cytoplasmic vesicle</keyword>
<comment type="caution">
    <text evidence="28">Lacks conserved residue(s) required for the propagation of feature annotation.</text>
</comment>
<dbReference type="Pfam" id="PF15902">
    <property type="entry name" value="Sortilin-Vps10"/>
    <property type="match status" value="1"/>
</dbReference>
<name>A0A6P7SEF7_9MOLL</name>
<feature type="disulfide bond" evidence="28">
    <location>
        <begin position="1291"/>
        <end position="1306"/>
    </location>
</feature>
<keyword evidence="24" id="KW-0325">Glycoprotein</keyword>
<feature type="repeat" description="LDL-receptor class B" evidence="29">
    <location>
        <begin position="821"/>
        <end position="864"/>
    </location>
</feature>
<evidence type="ECO:0000256" key="16">
    <source>
        <dbReference type="ARBA" id="ARBA00022737"/>
    </source>
</evidence>
<keyword evidence="10" id="KW-0813">Transport</keyword>
<evidence type="ECO:0000256" key="30">
    <source>
        <dbReference type="SAM" id="Phobius"/>
    </source>
</evidence>
<keyword evidence="33" id="KW-1185">Reference proteome</keyword>
<feature type="disulfide bond" evidence="28">
    <location>
        <begin position="1192"/>
        <end position="1204"/>
    </location>
</feature>
<keyword evidence="14 30" id="KW-0812">Transmembrane</keyword>
<dbReference type="InterPro" id="IPR003961">
    <property type="entry name" value="FN3_dom"/>
</dbReference>
<dbReference type="CDD" id="cd00063">
    <property type="entry name" value="FN3"/>
    <property type="match status" value="3"/>
</dbReference>
<feature type="repeat" description="LDL-receptor class B" evidence="29">
    <location>
        <begin position="910"/>
        <end position="956"/>
    </location>
</feature>
<dbReference type="FunFam" id="3.30.60.270:FF:000002">
    <property type="entry name" value="Sortilin-related receptor isoform A"/>
    <property type="match status" value="1"/>
</dbReference>
<evidence type="ECO:0000256" key="2">
    <source>
        <dbReference type="ARBA" id="ARBA00004158"/>
    </source>
</evidence>
<dbReference type="GO" id="GO:0005789">
    <property type="term" value="C:endoplasmic reticulum membrane"/>
    <property type="evidence" value="ECO:0007669"/>
    <property type="project" value="UniProtKB-SubCell"/>
</dbReference>
<dbReference type="InterPro" id="IPR031778">
    <property type="entry name" value="Sortilin_N"/>
</dbReference>
<keyword evidence="20" id="KW-0333">Golgi apparatus</keyword>
<dbReference type="PROSITE" id="PS51120">
    <property type="entry name" value="LDLRB"/>
    <property type="match status" value="4"/>
</dbReference>
<evidence type="ECO:0000256" key="15">
    <source>
        <dbReference type="ARBA" id="ARBA00022729"/>
    </source>
</evidence>
<dbReference type="PANTHER" id="PTHR12106:SF27">
    <property type="entry name" value="SORTILIN-RELATED RECEPTOR"/>
    <property type="match status" value="1"/>
</dbReference>
<feature type="disulfide bond" evidence="28">
    <location>
        <begin position="1335"/>
        <end position="1353"/>
    </location>
</feature>
<dbReference type="GO" id="GO:0005886">
    <property type="term" value="C:plasma membrane"/>
    <property type="evidence" value="ECO:0007669"/>
    <property type="project" value="UniProtKB-SubCell"/>
</dbReference>
<feature type="disulfide bond" evidence="28">
    <location>
        <begin position="1328"/>
        <end position="1340"/>
    </location>
</feature>
<dbReference type="PROSITE" id="PS50853">
    <property type="entry name" value="FN3"/>
    <property type="match status" value="3"/>
</dbReference>
<feature type="repeat" description="LDL-receptor class B" evidence="29">
    <location>
        <begin position="957"/>
        <end position="1000"/>
    </location>
</feature>
<dbReference type="GO" id="GO:0005794">
    <property type="term" value="C:Golgi apparatus"/>
    <property type="evidence" value="ECO:0007669"/>
    <property type="project" value="UniProtKB-SubCell"/>
</dbReference>
<keyword evidence="21 30" id="KW-0472">Membrane</keyword>
<evidence type="ECO:0000256" key="5">
    <source>
        <dbReference type="ARBA" id="ARBA00004393"/>
    </source>
</evidence>
<sequence>MANMFAYRWSWLPLSLLFYLDLSLFLTVQAKRFGSDSKTIHLPETGSDLYNVDDRTRILKVDPNFDKNRAMSMLSPDETLFNNDNVGDNKIRKKREASSPFLTNMTTEAHLKDSHQLMVVHWAGKNSRVIVALTKDSKPTAKASSSNVFISYNYGKDFENVSYKLTSDNNVSAIHQFHNHPRQNSHYVFVDITYNVTFFTRDYGKAFIKHPVPFCPRVLAFHSTNPEILVGMDDDDSQRKLYLTKNFGDSWTLVQENVKAFFWGQGKYDNPNNIYVERIEPNGHSTVVLSTNFFLGSQQALISGVEDFEIKDNYMFATKKIRYFGSSHPFHLQLWVSRNGGEFKLAQFWPQMNNMDYYIADASEDQVFVCVNHHNYLSNLFVSDVNGIKFSLSLERIIYFKPKGPNKDTWLSVYADKSFADIHKVKGVRGVYIASQFMNNSFNVDNQISLITFNKGGTWRPLLAPEKTRDGTVLNCSVSFYTHWFRKKWLHCSLHVSQELEHLYPNSHSQPILSRESAPGLIIAAGTVGSRIKQYNQNVFLSVDAGLTWHEILLDKHYFIFGDHGGLIVAIKQSALTDTILYSWNNGETWTSLKFTDRKIWVYGLLTEPGEKTTVFSIFGSYAEKHEWLIVQVNLSSIFKSVCSKEDYKQWSLSDTLKETEGIRGCLLGRKDIIEKRVPHAKCYNGEEYIRPIITKNCTCTREDFECDYGFKLRSRHSLTCETDPNSDLDIHKIPSPCYPGTYYSYTKGYRRIAGDSCKGGMEAIYAPQMNSCPVKEIPEFLLYAQRKMIHRYEFGSQKNDILVQRGILDAVVFDFDKEDNCIYWGDLALNTITRLCLDGNHSLEVLIEKDVSGIEGMAFDWSSGNIYWIDSGARKLEVVHKTGRFRRTLLSGSENLDKPRSIALKPHYGYLYWTDWSSTNPRIVKASMDCRNITNIVEGKDNLVWPNGITIDHQMGRLYWTDAFLDQIVSSDLDGNDRKAIVKGNEIPHPYAIVVYKENIYWTDLSKQALLTANKNNGYGVTTILTNVTGITDLKVVHQLAQSTSSACSFKNGMCSQLCVPRPHHLHIGHNNRTCLCQNHIGHILKPSGDEDCYCPPGETYQNGICKPNNNTCEPHQFQCHNSQCVAAAVKCDHDPDCVDGSDELNCEYHPCSEGNFRCPNMQCIPHHWLCNHENDCSDGSDEKNCTYPPCSSAEFTCNNGRCIPLNWTCDFDDDCHDYSDEANCEDEFNQCSEGNFHCPNMQCIPRHWICDHENDCSDGSDEKNCTYPSCSPNEFTCKNGRCILLNWTCDFDDDCRDYSDEANCTDVYKTTQPVPTTTKSSSLPRCNGVEFQCDNGFCIFASERCDGINDCDDNSDEENCFLSPPPPSCKADEFQCTADRKCILTRMQCDGHVDCSDRSDEEYCPSGNEHKCEGFSFRCTNGMCIHMSWTCDGENDCNDNSDEENCPTIEKCGEGMFHCVQSPGCIPQSSICNGINECIDHSDERDCYYNHSSNGFNRPPKSCADYEFLCEPDSDRCLPYWKACDSHIDCLNGRDEEFGMCKEEVRVPNLWYTKVTSNSVLLSWEATKHFSSNISYMPSIVDVPSNTWLNRSITKKTNYNFTNLKPATIYYLFVSVKVANATGSRIYSPVHFVSVKTNDGFPSKPVHCSVHQDGNGGLIASWKKPNYPRGKLIYYLVTIEDTSIGNQYRIGVKDTSQSNYSVTLTSQPLIKNHTFIIKILAATSSGDGVACENNVTYDRGGVISPVTGLTKKSENYQVTLSWNRVPKAKAYKVIYLDIWNAEHRIDVQKETVTINNLAPGCNYLIRVQGYNDISAGPPVEISVHTKGKEITMPDILAAILVKNNSFNITWIGPSLGHHQRFAIFYDTIPRHLENSHIKDARWVEYTTSQFMVLQNLQACEAYIVKVAVVRSKTIPLSQLSSEILFQTSSDVRAPPKEVHVTEGTNKSCINITWQPPCSEEKIKQVYIIYINGSNSVSPLPPTDKKYLSTEICNFRRGATYNISIGLSQSRLSIPVLWQVERYPEPNAVKVVDEDPDKYYYKLIWNKINIPSHLFTGYQVVYKVGGEKDFQQYCVINSTSVSLNKLAKGFMYQLKVRLNKIEGYYGKFSSVASLAIPLTVKASSVNLVAIVVPISVVTLILVILGSILLVLFVRHKRLQRSFLAYASSHYDPRSERTTFNSAEYLGEDEDSPMITGFSDDEPLVIA</sequence>
<evidence type="ECO:0000256" key="14">
    <source>
        <dbReference type="ARBA" id="ARBA00022692"/>
    </source>
</evidence>
<evidence type="ECO:0000256" key="24">
    <source>
        <dbReference type="ARBA" id="ARBA00023180"/>
    </source>
</evidence>
<feature type="disulfide bond" evidence="28">
    <location>
        <begin position="1153"/>
        <end position="1165"/>
    </location>
</feature>
<feature type="disulfide bond" evidence="28">
    <location>
        <begin position="1240"/>
        <end position="1258"/>
    </location>
</feature>
<dbReference type="Gene3D" id="4.10.400.10">
    <property type="entry name" value="Low-density Lipoprotein Receptor"/>
    <property type="match status" value="10"/>
</dbReference>
<dbReference type="SUPFAM" id="SSF63825">
    <property type="entry name" value="YWTD domain"/>
    <property type="match status" value="1"/>
</dbReference>
<dbReference type="SMART" id="SM00060">
    <property type="entry name" value="FN3"/>
    <property type="match status" value="5"/>
</dbReference>
<evidence type="ECO:0000256" key="6">
    <source>
        <dbReference type="ARBA" id="ARBA00004480"/>
    </source>
</evidence>
<keyword evidence="19 30" id="KW-1133">Transmembrane helix</keyword>
<dbReference type="Gene3D" id="2.120.10.30">
    <property type="entry name" value="TolB, C-terminal domain"/>
    <property type="match status" value="1"/>
</dbReference>
<dbReference type="Pfam" id="PF00058">
    <property type="entry name" value="Ldl_recept_b"/>
    <property type="match status" value="2"/>
</dbReference>
<feature type="repeat" description="LDL-receptor class B" evidence="29">
    <location>
        <begin position="865"/>
        <end position="909"/>
    </location>
</feature>
<evidence type="ECO:0000256" key="18">
    <source>
        <dbReference type="ARBA" id="ARBA00022824"/>
    </source>
</evidence>
<evidence type="ECO:0000256" key="17">
    <source>
        <dbReference type="ARBA" id="ARBA00022753"/>
    </source>
</evidence>
<keyword evidence="15 31" id="KW-0732">Signal</keyword>
<dbReference type="Gene3D" id="2.60.40.10">
    <property type="entry name" value="Immunoglobulins"/>
    <property type="match status" value="5"/>
</dbReference>
<protein>
    <recommendedName>
        <fullName evidence="9">Sortilin-related receptor</fullName>
    </recommendedName>
    <alternativeName>
        <fullName evidence="26">Low-density lipoprotein receptor relative with 11 ligand-binding repeats</fullName>
    </alternativeName>
    <alternativeName>
        <fullName evidence="27">Sorting protein-related receptor containing LDLR class A repeats</fullName>
    </alternativeName>
</protein>
<feature type="domain" description="Fibronectin type-III" evidence="32">
    <location>
        <begin position="1548"/>
        <end position="1642"/>
    </location>
</feature>
<dbReference type="Proteomes" id="UP000515154">
    <property type="component" value="Linkage group LG5"/>
</dbReference>
<dbReference type="Pfam" id="PF15901">
    <property type="entry name" value="Sortilin_C"/>
    <property type="match status" value="1"/>
</dbReference>
<dbReference type="GO" id="GO:0006897">
    <property type="term" value="P:endocytosis"/>
    <property type="evidence" value="ECO:0007669"/>
    <property type="project" value="UniProtKB-KW"/>
</dbReference>
<dbReference type="PROSITE" id="PS01209">
    <property type="entry name" value="LDLRA_1"/>
    <property type="match status" value="6"/>
</dbReference>
<dbReference type="RefSeq" id="XP_029636779.1">
    <property type="nucleotide sequence ID" value="XM_029780919.2"/>
</dbReference>
<dbReference type="InterPro" id="IPR013783">
    <property type="entry name" value="Ig-like_fold"/>
</dbReference>
<feature type="disulfide bond" evidence="28">
    <location>
        <begin position="1347"/>
        <end position="1362"/>
    </location>
</feature>
<gene>
    <name evidence="34" type="primary">LOC115212089</name>
</gene>
<comment type="subcellular location">
    <subcellularLocation>
        <location evidence="3">Cell membrane</location>
        <topology evidence="3">Single-pass membrane protein</topology>
    </subcellularLocation>
    <subcellularLocation>
        <location evidence="4">Cytoplasmic vesicle</location>
        <location evidence="4">Secretory vesicle membrane</location>
        <topology evidence="4">Single-pass type I membrane protein</topology>
    </subcellularLocation>
    <subcellularLocation>
        <location evidence="2">Early endosome membrane</location>
        <topology evidence="2">Single-pass type I membrane protein</topology>
    </subcellularLocation>
    <subcellularLocation>
        <location evidence="1">Endoplasmic reticulum membrane</location>
        <topology evidence="1">Single-pass type I membrane protein</topology>
    </subcellularLocation>
    <subcellularLocation>
        <location evidence="7">Endosome</location>
        <location evidence="7">Multivesicular body membrane</location>
        <topology evidence="7">Single-pass type I membrane protein</topology>
    </subcellularLocation>
    <subcellularLocation>
        <location evidence="5">Golgi apparatus</location>
        <location evidence="5">trans-Golgi network membrane</location>
        <topology evidence="5">Single-pass type I membrane protein</topology>
    </subcellularLocation>
    <subcellularLocation>
        <location evidence="6">Recycling endosome membrane</location>
        <topology evidence="6">Single-pass type I membrane protein</topology>
    </subcellularLocation>
</comment>
<feature type="disulfide bond" evidence="28">
    <location>
        <begin position="1279"/>
        <end position="1297"/>
    </location>
</feature>
<feature type="disulfide bond" evidence="28">
    <location>
        <begin position="1414"/>
        <end position="1426"/>
    </location>
</feature>
<dbReference type="GO" id="GO:0031901">
    <property type="term" value="C:early endosome membrane"/>
    <property type="evidence" value="ECO:0007669"/>
    <property type="project" value="UniProtKB-SubCell"/>
</dbReference>
<feature type="disulfide bond" evidence="28">
    <location>
        <begin position="1199"/>
        <end position="1217"/>
    </location>
</feature>
<keyword evidence="13" id="KW-0254">Endocytosis</keyword>
<evidence type="ECO:0000256" key="31">
    <source>
        <dbReference type="SAM" id="SignalP"/>
    </source>
</evidence>
<keyword evidence="22 28" id="KW-1015">Disulfide bond</keyword>
<dbReference type="GO" id="GO:0055038">
    <property type="term" value="C:recycling endosome membrane"/>
    <property type="evidence" value="ECO:0007669"/>
    <property type="project" value="UniProtKB-SubCell"/>
</dbReference>
<feature type="disulfide bond" evidence="28">
    <location>
        <begin position="1433"/>
        <end position="1448"/>
    </location>
</feature>
<feature type="disulfide bond" evidence="28">
    <location>
        <begin position="1233"/>
        <end position="1245"/>
    </location>
</feature>
<evidence type="ECO:0000256" key="10">
    <source>
        <dbReference type="ARBA" id="ARBA00022448"/>
    </source>
</evidence>
<evidence type="ECO:0000256" key="11">
    <source>
        <dbReference type="ARBA" id="ARBA00022475"/>
    </source>
</evidence>
<dbReference type="GO" id="GO:0030658">
    <property type="term" value="C:transport vesicle membrane"/>
    <property type="evidence" value="ECO:0007669"/>
    <property type="project" value="UniProtKB-SubCell"/>
</dbReference>
<dbReference type="InterPro" id="IPR036055">
    <property type="entry name" value="LDL_receptor-like_sf"/>
</dbReference>
<dbReference type="Pfam" id="PF00041">
    <property type="entry name" value="fn3"/>
    <property type="match status" value="1"/>
</dbReference>
<feature type="disulfide bond" evidence="28">
    <location>
        <begin position="1211"/>
        <end position="1226"/>
    </location>
</feature>
<feature type="disulfide bond" evidence="28">
    <location>
        <begin position="1160"/>
        <end position="1178"/>
    </location>
</feature>
<proteinExistence type="inferred from homology"/>
<evidence type="ECO:0000256" key="7">
    <source>
        <dbReference type="ARBA" id="ARBA00004545"/>
    </source>
</evidence>
<dbReference type="Pfam" id="PF00057">
    <property type="entry name" value="Ldl_recept_a"/>
    <property type="match status" value="9"/>
</dbReference>
<keyword evidence="17" id="KW-0967">Endosome</keyword>
<feature type="disulfide bond" evidence="28">
    <location>
        <begin position="1272"/>
        <end position="1284"/>
    </location>
</feature>
<evidence type="ECO:0000256" key="26">
    <source>
        <dbReference type="ARBA" id="ARBA00029896"/>
    </source>
</evidence>
<feature type="disulfide bond" evidence="28">
    <location>
        <begin position="1391"/>
        <end position="1406"/>
    </location>
</feature>
<dbReference type="FunFam" id="4.10.400.10:FF:000045">
    <property type="entry name" value="Low-density lipoprotein receptor-related protein 2"/>
    <property type="match status" value="1"/>
</dbReference>
<evidence type="ECO:0000256" key="4">
    <source>
        <dbReference type="ARBA" id="ARBA00004212"/>
    </source>
</evidence>
<dbReference type="SMART" id="SM00192">
    <property type="entry name" value="LDLa"/>
    <property type="match status" value="10"/>
</dbReference>
<evidence type="ECO:0000256" key="20">
    <source>
        <dbReference type="ARBA" id="ARBA00023034"/>
    </source>
</evidence>
<evidence type="ECO:0000256" key="13">
    <source>
        <dbReference type="ARBA" id="ARBA00022583"/>
    </source>
</evidence>
<feature type="domain" description="Fibronectin type-III" evidence="32">
    <location>
        <begin position="1744"/>
        <end position="1836"/>
    </location>
</feature>
<evidence type="ECO:0000256" key="27">
    <source>
        <dbReference type="ARBA" id="ARBA00032450"/>
    </source>
</evidence>
<feature type="disulfide bond" evidence="28">
    <location>
        <begin position="1252"/>
        <end position="1267"/>
    </location>
</feature>
<feature type="signal peptide" evidence="31">
    <location>
        <begin position="1"/>
        <end position="30"/>
    </location>
</feature>
<dbReference type="SUPFAM" id="SSF110296">
    <property type="entry name" value="Oligoxyloglucan reducing end-specific cellobiohydrolase"/>
    <property type="match status" value="2"/>
</dbReference>
<dbReference type="KEGG" id="osn:115212089"/>
<dbReference type="PANTHER" id="PTHR12106">
    <property type="entry name" value="SORTILIN RELATED"/>
    <property type="match status" value="1"/>
</dbReference>
<feature type="disulfide bond" evidence="28">
    <location>
        <begin position="1421"/>
        <end position="1439"/>
    </location>
</feature>
<feature type="disulfide bond" evidence="28">
    <location>
        <begin position="1474"/>
        <end position="1489"/>
    </location>
</feature>
<evidence type="ECO:0000256" key="1">
    <source>
        <dbReference type="ARBA" id="ARBA00004115"/>
    </source>
</evidence>
<keyword evidence="16" id="KW-0677">Repeat</keyword>
<dbReference type="CDD" id="cd00112">
    <property type="entry name" value="LDLa"/>
    <property type="match status" value="10"/>
</dbReference>
<evidence type="ECO:0000256" key="29">
    <source>
        <dbReference type="PROSITE-ProRule" id="PRU00461"/>
    </source>
</evidence>
<keyword evidence="18" id="KW-0256">Endoplasmic reticulum</keyword>
<dbReference type="PRINTS" id="PR00261">
    <property type="entry name" value="LDLRECEPTOR"/>
</dbReference>
<dbReference type="Gene3D" id="3.30.60.270">
    <property type="match status" value="1"/>
</dbReference>
<evidence type="ECO:0000256" key="8">
    <source>
        <dbReference type="ARBA" id="ARBA00007041"/>
    </source>
</evidence>
<evidence type="ECO:0000313" key="33">
    <source>
        <dbReference type="Proteomes" id="UP000515154"/>
    </source>
</evidence>
<dbReference type="PROSITE" id="PS50068">
    <property type="entry name" value="LDLRA_2"/>
    <property type="match status" value="10"/>
</dbReference>
<organism evidence="33 34">
    <name type="scientific">Octopus sinensis</name>
    <name type="common">East Asian common octopus</name>
    <dbReference type="NCBI Taxonomy" id="2607531"/>
    <lineage>
        <taxon>Eukaryota</taxon>
        <taxon>Metazoa</taxon>
        <taxon>Spiralia</taxon>
        <taxon>Lophotrochozoa</taxon>
        <taxon>Mollusca</taxon>
        <taxon>Cephalopoda</taxon>
        <taxon>Coleoidea</taxon>
        <taxon>Octopodiformes</taxon>
        <taxon>Octopoda</taxon>
        <taxon>Incirrata</taxon>
        <taxon>Octopodidae</taxon>
        <taxon>Octopus</taxon>
    </lineage>
</organism>
<feature type="chain" id="PRO_5027724343" description="Sortilin-related receptor" evidence="31">
    <location>
        <begin position="31"/>
        <end position="2207"/>
    </location>
</feature>
<dbReference type="InterPro" id="IPR002172">
    <property type="entry name" value="LDrepeatLR_classA_rpt"/>
</dbReference>
<evidence type="ECO:0000256" key="22">
    <source>
        <dbReference type="ARBA" id="ARBA00023157"/>
    </source>
</evidence>
<dbReference type="InterPro" id="IPR050310">
    <property type="entry name" value="VPS10-sortilin"/>
</dbReference>
<dbReference type="FunFam" id="2.120.10.30:FF:000241">
    <property type="entry name" value="Low-density lipoprotein receptor-related protein 6"/>
    <property type="match status" value="1"/>
</dbReference>
<dbReference type="SMART" id="SM00135">
    <property type="entry name" value="LY"/>
    <property type="match status" value="5"/>
</dbReference>
<evidence type="ECO:0000256" key="19">
    <source>
        <dbReference type="ARBA" id="ARBA00022989"/>
    </source>
</evidence>
<feature type="disulfide bond" evidence="28">
    <location>
        <begin position="1121"/>
        <end position="1139"/>
    </location>
</feature>
<evidence type="ECO:0000256" key="23">
    <source>
        <dbReference type="ARBA" id="ARBA00023170"/>
    </source>
</evidence>
<feature type="disulfide bond" evidence="28">
    <location>
        <begin position="1114"/>
        <end position="1126"/>
    </location>
</feature>
<evidence type="ECO:0000259" key="32">
    <source>
        <dbReference type="PROSITE" id="PS50853"/>
    </source>
</evidence>
<accession>A0A6P7SEF7</accession>